<dbReference type="PANTHER" id="PTHR45626:SF14">
    <property type="entry name" value="ATP-DEPENDENT DNA HELICASE (EUROFUNG)"/>
    <property type="match status" value="1"/>
</dbReference>
<evidence type="ECO:0000256" key="1">
    <source>
        <dbReference type="ARBA" id="ARBA00022741"/>
    </source>
</evidence>
<feature type="compositionally biased region" description="Basic and acidic residues" evidence="4">
    <location>
        <begin position="350"/>
        <end position="359"/>
    </location>
</feature>
<dbReference type="InterPro" id="IPR001650">
    <property type="entry name" value="Helicase_C-like"/>
</dbReference>
<feature type="region of interest" description="Disordered" evidence="4">
    <location>
        <begin position="793"/>
        <end position="817"/>
    </location>
</feature>
<dbReference type="PANTHER" id="PTHR45626">
    <property type="entry name" value="TRANSCRIPTION TERMINATION FACTOR 2-RELATED"/>
    <property type="match status" value="1"/>
</dbReference>
<dbReference type="InterPro" id="IPR027417">
    <property type="entry name" value="P-loop_NTPase"/>
</dbReference>
<dbReference type="InterPro" id="IPR049730">
    <property type="entry name" value="SNF2/RAD54-like_C"/>
</dbReference>
<dbReference type="SMART" id="SM00490">
    <property type="entry name" value="HELICc"/>
    <property type="match status" value="1"/>
</dbReference>
<keyword evidence="3" id="KW-0067">ATP-binding</keyword>
<dbReference type="InterPro" id="IPR050628">
    <property type="entry name" value="SNF2_RAD54_helicase_TF"/>
</dbReference>
<dbReference type="Pfam" id="PF00271">
    <property type="entry name" value="Helicase_C"/>
    <property type="match status" value="1"/>
</dbReference>
<proteinExistence type="predicted"/>
<feature type="domain" description="Helicase C-terminal" evidence="6">
    <location>
        <begin position="970"/>
        <end position="1131"/>
    </location>
</feature>
<dbReference type="GO" id="GO:0005634">
    <property type="term" value="C:nucleus"/>
    <property type="evidence" value="ECO:0007669"/>
    <property type="project" value="TreeGrafter"/>
</dbReference>
<accession>A0A6A5Q6X8</accession>
<dbReference type="AlphaFoldDB" id="A0A6A5Q6X8"/>
<feature type="compositionally biased region" description="Acidic residues" evidence="4">
    <location>
        <begin position="841"/>
        <end position="850"/>
    </location>
</feature>
<dbReference type="CDD" id="cd18793">
    <property type="entry name" value="SF2_C_SNF"/>
    <property type="match status" value="1"/>
</dbReference>
<feature type="compositionally biased region" description="Basic and acidic residues" evidence="4">
    <location>
        <begin position="894"/>
        <end position="908"/>
    </location>
</feature>
<feature type="compositionally biased region" description="Basic residues" evidence="4">
    <location>
        <begin position="793"/>
        <end position="813"/>
    </location>
</feature>
<evidence type="ECO:0000313" key="8">
    <source>
        <dbReference type="Proteomes" id="UP000800096"/>
    </source>
</evidence>
<dbReference type="InterPro" id="IPR000330">
    <property type="entry name" value="SNF2_N"/>
</dbReference>
<evidence type="ECO:0000313" key="7">
    <source>
        <dbReference type="EMBL" id="KAF1911325.1"/>
    </source>
</evidence>
<dbReference type="OrthoDB" id="423559at2759"/>
<feature type="compositionally biased region" description="Acidic residues" evidence="4">
    <location>
        <begin position="360"/>
        <end position="370"/>
    </location>
</feature>
<dbReference type="PROSITE" id="PS51192">
    <property type="entry name" value="HELICASE_ATP_BIND_1"/>
    <property type="match status" value="1"/>
</dbReference>
<feature type="compositionally biased region" description="Basic and acidic residues" evidence="4">
    <location>
        <begin position="430"/>
        <end position="444"/>
    </location>
</feature>
<dbReference type="FunFam" id="3.40.50.10810:FF:000053">
    <property type="entry name" value="SNF2 family helicase/ATPase, putative"/>
    <property type="match status" value="1"/>
</dbReference>
<feature type="region of interest" description="Disordered" evidence="4">
    <location>
        <begin position="429"/>
        <end position="448"/>
    </location>
</feature>
<dbReference type="CDD" id="cd18008">
    <property type="entry name" value="DEXDc_SHPRH-like"/>
    <property type="match status" value="1"/>
</dbReference>
<dbReference type="GO" id="GO:0005524">
    <property type="term" value="F:ATP binding"/>
    <property type="evidence" value="ECO:0007669"/>
    <property type="project" value="UniProtKB-KW"/>
</dbReference>
<dbReference type="SMART" id="SM00487">
    <property type="entry name" value="DEXDc"/>
    <property type="match status" value="1"/>
</dbReference>
<dbReference type="Gene3D" id="3.40.50.300">
    <property type="entry name" value="P-loop containing nucleotide triphosphate hydrolases"/>
    <property type="match status" value="1"/>
</dbReference>
<dbReference type="InterPro" id="IPR038718">
    <property type="entry name" value="SNF2-like_sf"/>
</dbReference>
<name>A0A6A5Q6X8_AMPQU</name>
<dbReference type="Proteomes" id="UP000800096">
    <property type="component" value="Unassembled WGS sequence"/>
</dbReference>
<feature type="region of interest" description="Disordered" evidence="4">
    <location>
        <begin position="1144"/>
        <end position="1194"/>
    </location>
</feature>
<reference evidence="7" key="1">
    <citation type="journal article" date="2020" name="Stud. Mycol.">
        <title>101 Dothideomycetes genomes: a test case for predicting lifestyles and emergence of pathogens.</title>
        <authorList>
            <person name="Haridas S."/>
            <person name="Albert R."/>
            <person name="Binder M."/>
            <person name="Bloem J."/>
            <person name="Labutti K."/>
            <person name="Salamov A."/>
            <person name="Andreopoulos B."/>
            <person name="Baker S."/>
            <person name="Barry K."/>
            <person name="Bills G."/>
            <person name="Bluhm B."/>
            <person name="Cannon C."/>
            <person name="Castanera R."/>
            <person name="Culley D."/>
            <person name="Daum C."/>
            <person name="Ezra D."/>
            <person name="Gonzalez J."/>
            <person name="Henrissat B."/>
            <person name="Kuo A."/>
            <person name="Liang C."/>
            <person name="Lipzen A."/>
            <person name="Lutzoni F."/>
            <person name="Magnuson J."/>
            <person name="Mondo S."/>
            <person name="Nolan M."/>
            <person name="Ohm R."/>
            <person name="Pangilinan J."/>
            <person name="Park H.-J."/>
            <person name="Ramirez L."/>
            <person name="Alfaro M."/>
            <person name="Sun H."/>
            <person name="Tritt A."/>
            <person name="Yoshinaga Y."/>
            <person name="Zwiers L.-H."/>
            <person name="Turgeon B."/>
            <person name="Goodwin S."/>
            <person name="Spatafora J."/>
            <person name="Crous P."/>
            <person name="Grigoriev I."/>
        </authorList>
    </citation>
    <scope>NUCLEOTIDE SEQUENCE</scope>
    <source>
        <strain evidence="7">HMLAC05119</strain>
    </source>
</reference>
<evidence type="ECO:0000259" key="5">
    <source>
        <dbReference type="PROSITE" id="PS51192"/>
    </source>
</evidence>
<dbReference type="PROSITE" id="PS51194">
    <property type="entry name" value="HELICASE_CTER"/>
    <property type="match status" value="1"/>
</dbReference>
<feature type="compositionally biased region" description="Polar residues" evidence="4">
    <location>
        <begin position="17"/>
        <end position="33"/>
    </location>
</feature>
<dbReference type="GO" id="GO:0008094">
    <property type="term" value="F:ATP-dependent activity, acting on DNA"/>
    <property type="evidence" value="ECO:0007669"/>
    <property type="project" value="TreeGrafter"/>
</dbReference>
<feature type="region of interest" description="Disordered" evidence="4">
    <location>
        <begin position="350"/>
        <end position="371"/>
    </location>
</feature>
<protein>
    <submittedName>
        <fullName evidence="7">SNF2 family N-terminal domain-containing protein</fullName>
    </submittedName>
</protein>
<feature type="compositionally biased region" description="Basic residues" evidence="4">
    <location>
        <begin position="1"/>
        <end position="12"/>
    </location>
</feature>
<keyword evidence="8" id="KW-1185">Reference proteome</keyword>
<dbReference type="EMBL" id="ML979144">
    <property type="protein sequence ID" value="KAF1911325.1"/>
    <property type="molecule type" value="Genomic_DNA"/>
</dbReference>
<sequence>MQNTGPRKRRGPFRPINTLSSPQKPSFRTQPTKGSADDETENDTSFAEGASATCLGNSSSLFEGDHLAASPQPYTSQLSSRPQSTKPSHAMVREREPSAPQPPRRSEAPAPAAKPVQDLKASAPQFGETSPLRNPLKQARASEEYSHLFNKPKAGQRRPEHFQAAPRMPSQPSDTLNKPFKVPSAQAAPRYSTASSTGSDFIEIPASNFQPRPSQPAPVLAPRPFNAPPQTSFPPARPMYSSTGRIDGLQSVNVGAHNPLQAVRKTVILDDEDDFDPDAVIRAESDRFGAPDPYAYVDSGAASENIKALLEGAFDEDDEKMPRTRLRKKMKQQEDDVGASLANRLKALEVKDQDAKADDAGEDEEEDDGTVDGLKVKLLPHQVDGVAWMIEKETGAHNKRAKLPKGGILADDMGLGKTVQSIALILTNSRPEKGAEPENKKNKISDSTGKGTLVVAPLALIKQWEAEINSKVTKSHALKVLVHHGPSRTKSADKLNQYDVVITTYQVLASEHANCGDGPDGLKKGCFAVNWYRTMLDEAHTIKNRNAKMTKACYEIRSHYRWCLTGTPMQNNLDELQSLIKFLRIQPYCDMSSWKDSISGPMKNGRGNLAMRRLQIFLKAFMKRRTKDVLKKEGALNFGGKAKEGEEKAAFQIVERNVETVIGEFTAKERAYYDRLSDRAQSRLDEMMGGAKQDYIGALVLLLRLRQACNHPNLVKTNVKDDKDALTTGSKNGPSTVKAAKDDADDLADLLGGLSVQTKRCDICQTALTKDNDDANAVRCVECENDFEITASKPKKHKKKHRRHTRRSKKAKKQVVLSDDEEVEEKIKTAKSSRQRRVIVDSDDEDEAEGEWLVPEDQQQAEALGKAGGTDDENAEGGGDTLASVDSYASGSEGESRSNLDSFVVHDTDSEDDAPIVRRKSSNKAPKVVSLDSEDDSSASGSESDSEADSETDSDREPEYNASDLTPSTKIRQLLSILEKETPDHKVIVFSQFTSMLDLIEPFLERQGYKFTRYDGSMRNDLREASLERLRNDKRTRVLLCSLKCGSLGLNLTAASRVVIMEPFWNPFVEEQAIDRVHRLNQTVDVTVYRLSIHNSVEERILDLQEAKRKLAKAAIEGGKAIGKLSMKDILALFKREAEYEPGSVDDVEDRTMYGRTRVLEHGGEPGSQTTAPRPPRKAGSLGFRKDDSVYGRR</sequence>
<feature type="domain" description="Helicase ATP-binding" evidence="5">
    <location>
        <begin position="398"/>
        <end position="586"/>
    </location>
</feature>
<dbReference type="Gene3D" id="3.40.50.10810">
    <property type="entry name" value="Tandem AAA-ATPase domain"/>
    <property type="match status" value="1"/>
</dbReference>
<feature type="compositionally biased region" description="Basic and acidic residues" evidence="4">
    <location>
        <begin position="1150"/>
        <end position="1164"/>
    </location>
</feature>
<evidence type="ECO:0000256" key="2">
    <source>
        <dbReference type="ARBA" id="ARBA00022801"/>
    </source>
</evidence>
<dbReference type="InterPro" id="IPR014001">
    <property type="entry name" value="Helicase_ATP-bd"/>
</dbReference>
<feature type="region of interest" description="Disordered" evidence="4">
    <location>
        <begin position="830"/>
        <end position="966"/>
    </location>
</feature>
<organism evidence="7 8">
    <name type="scientific">Ampelomyces quisqualis</name>
    <name type="common">Powdery mildew agent</name>
    <dbReference type="NCBI Taxonomy" id="50730"/>
    <lineage>
        <taxon>Eukaryota</taxon>
        <taxon>Fungi</taxon>
        <taxon>Dikarya</taxon>
        <taxon>Ascomycota</taxon>
        <taxon>Pezizomycotina</taxon>
        <taxon>Dothideomycetes</taxon>
        <taxon>Pleosporomycetidae</taxon>
        <taxon>Pleosporales</taxon>
        <taxon>Pleosporineae</taxon>
        <taxon>Phaeosphaeriaceae</taxon>
        <taxon>Ampelomyces</taxon>
    </lineage>
</organism>
<feature type="compositionally biased region" description="Pro residues" evidence="4">
    <location>
        <begin position="213"/>
        <end position="237"/>
    </location>
</feature>
<feature type="region of interest" description="Disordered" evidence="4">
    <location>
        <begin position="1"/>
        <end position="244"/>
    </location>
</feature>
<gene>
    <name evidence="7" type="ORF">BDU57DRAFT_524387</name>
</gene>
<evidence type="ECO:0000256" key="4">
    <source>
        <dbReference type="SAM" id="MobiDB-lite"/>
    </source>
</evidence>
<feature type="compositionally biased region" description="Basic and acidic residues" evidence="4">
    <location>
        <begin position="1184"/>
        <end position="1194"/>
    </location>
</feature>
<evidence type="ECO:0000259" key="6">
    <source>
        <dbReference type="PROSITE" id="PS51194"/>
    </source>
</evidence>
<keyword evidence="1" id="KW-0547">Nucleotide-binding</keyword>
<dbReference type="GO" id="GO:0006281">
    <property type="term" value="P:DNA repair"/>
    <property type="evidence" value="ECO:0007669"/>
    <property type="project" value="TreeGrafter"/>
</dbReference>
<keyword evidence="2" id="KW-0378">Hydrolase</keyword>
<feature type="compositionally biased region" description="Polar residues" evidence="4">
    <location>
        <begin position="72"/>
        <end position="87"/>
    </location>
</feature>
<dbReference type="SUPFAM" id="SSF52540">
    <property type="entry name" value="P-loop containing nucleoside triphosphate hydrolases"/>
    <property type="match status" value="2"/>
</dbReference>
<dbReference type="Pfam" id="PF00176">
    <property type="entry name" value="SNF2-rel_dom"/>
    <property type="match status" value="1"/>
</dbReference>
<dbReference type="GO" id="GO:0016787">
    <property type="term" value="F:hydrolase activity"/>
    <property type="evidence" value="ECO:0007669"/>
    <property type="project" value="UniProtKB-KW"/>
</dbReference>
<evidence type="ECO:0000256" key="3">
    <source>
        <dbReference type="ARBA" id="ARBA00022840"/>
    </source>
</evidence>